<dbReference type="Gene3D" id="3.40.50.1820">
    <property type="entry name" value="alpha/beta hydrolase"/>
    <property type="match status" value="1"/>
</dbReference>
<dbReference type="SUPFAM" id="SSF53474">
    <property type="entry name" value="alpha/beta-Hydrolases"/>
    <property type="match status" value="1"/>
</dbReference>
<accession>A0A0S4LFQ5</accession>
<comment type="similarity">
    <text evidence="1">Belongs to the AB hydrolase superfamily. AB hydrolase 2 family.</text>
</comment>
<proteinExistence type="inferred from homology"/>
<dbReference type="GO" id="GO:0106435">
    <property type="term" value="F:carboxylesterase activity"/>
    <property type="evidence" value="ECO:0007669"/>
    <property type="project" value="UniProtKB-EC"/>
</dbReference>
<sequence>MREMSVGGLKVRLAGGIDGQGGGDGPVILLLHGFGAPGDDLVPLADVIHVPTGTRWLFPEAPLSLNMGLGDSRAWWIIDFARIQADREAGRIRDLSIEVPQGLALARERMLGFLKGLPRQFPIDYKKTVIGGFSQGAMLTCDAILQTDYPFAGLVQLSGNLLAQAVWGPRMAQRRRLPVFQSHGTQDEILPSIGAERLRDALTQSGLAVEWHSFRGGHEIPEAVLRRLSSFITNVLAA</sequence>
<reference evidence="5" key="1">
    <citation type="submission" date="2015-10" db="EMBL/GenBank/DDBJ databases">
        <authorList>
            <person name="Luecker S."/>
            <person name="Luecker S."/>
        </authorList>
    </citation>
    <scope>NUCLEOTIDE SEQUENCE [LARGE SCALE GENOMIC DNA]</scope>
</reference>
<keyword evidence="5" id="KW-1185">Reference proteome</keyword>
<gene>
    <name evidence="4" type="ORF">COMA2_220049</name>
</gene>
<dbReference type="EMBL" id="CZPZ01000015">
    <property type="protein sequence ID" value="CUS36341.1"/>
    <property type="molecule type" value="Genomic_DNA"/>
</dbReference>
<evidence type="ECO:0000313" key="5">
    <source>
        <dbReference type="Proteomes" id="UP000198736"/>
    </source>
</evidence>
<dbReference type="InterPro" id="IPR050565">
    <property type="entry name" value="LYPA1-2/EST-like"/>
</dbReference>
<evidence type="ECO:0000256" key="2">
    <source>
        <dbReference type="ARBA" id="ARBA00022801"/>
    </source>
</evidence>
<organism evidence="4 5">
    <name type="scientific">Candidatus Nitrospira nitrificans</name>
    <dbReference type="NCBI Taxonomy" id="1742973"/>
    <lineage>
        <taxon>Bacteria</taxon>
        <taxon>Pseudomonadati</taxon>
        <taxon>Nitrospirota</taxon>
        <taxon>Nitrospiria</taxon>
        <taxon>Nitrospirales</taxon>
        <taxon>Nitrospiraceae</taxon>
        <taxon>Nitrospira</taxon>
    </lineage>
</organism>
<evidence type="ECO:0000313" key="4">
    <source>
        <dbReference type="EMBL" id="CUS36341.1"/>
    </source>
</evidence>
<dbReference type="InterPro" id="IPR003140">
    <property type="entry name" value="PLipase/COase/thioEstase"/>
</dbReference>
<name>A0A0S4LFQ5_9BACT</name>
<dbReference type="RefSeq" id="WP_175304547.1">
    <property type="nucleotide sequence ID" value="NZ_CZPZ01000015.1"/>
</dbReference>
<dbReference type="AlphaFoldDB" id="A0A0S4LFQ5"/>
<protein>
    <submittedName>
        <fullName evidence="4">Putative Carboxylesterase</fullName>
        <ecNumber evidence="4">3.1.1.1</ecNumber>
    </submittedName>
</protein>
<dbReference type="STRING" id="1742973.COMA2_220049"/>
<dbReference type="EC" id="3.1.1.1" evidence="4"/>
<dbReference type="PANTHER" id="PTHR10655">
    <property type="entry name" value="LYSOPHOSPHOLIPASE-RELATED"/>
    <property type="match status" value="1"/>
</dbReference>
<feature type="domain" description="Phospholipase/carboxylesterase/thioesterase" evidence="3">
    <location>
        <begin position="26"/>
        <end position="234"/>
    </location>
</feature>
<keyword evidence="2 4" id="KW-0378">Hydrolase</keyword>
<evidence type="ECO:0000259" key="3">
    <source>
        <dbReference type="Pfam" id="PF02230"/>
    </source>
</evidence>
<dbReference type="PANTHER" id="PTHR10655:SF17">
    <property type="entry name" value="LYSOPHOSPHOLIPASE-LIKE PROTEIN 1"/>
    <property type="match status" value="1"/>
</dbReference>
<dbReference type="Proteomes" id="UP000198736">
    <property type="component" value="Unassembled WGS sequence"/>
</dbReference>
<dbReference type="Pfam" id="PF02230">
    <property type="entry name" value="Abhydrolase_2"/>
    <property type="match status" value="1"/>
</dbReference>
<evidence type="ECO:0000256" key="1">
    <source>
        <dbReference type="ARBA" id="ARBA00006499"/>
    </source>
</evidence>
<dbReference type="InterPro" id="IPR029058">
    <property type="entry name" value="AB_hydrolase_fold"/>
</dbReference>